<dbReference type="Pfam" id="PF00356">
    <property type="entry name" value="LacI"/>
    <property type="match status" value="1"/>
</dbReference>
<dbReference type="EMBL" id="SAUN01000001">
    <property type="protein sequence ID" value="RVX41751.1"/>
    <property type="molecule type" value="Genomic_DNA"/>
</dbReference>
<dbReference type="SMART" id="SM00354">
    <property type="entry name" value="HTH_LACI"/>
    <property type="match status" value="1"/>
</dbReference>
<keyword evidence="3" id="KW-0804">Transcription</keyword>
<name>A0A438M7Q9_9ACTN</name>
<dbReference type="PROSITE" id="PS00356">
    <property type="entry name" value="HTH_LACI_1"/>
    <property type="match status" value="1"/>
</dbReference>
<dbReference type="Gene3D" id="1.10.260.40">
    <property type="entry name" value="lambda repressor-like DNA-binding domains"/>
    <property type="match status" value="1"/>
</dbReference>
<gene>
    <name evidence="5" type="ORF">EDD27_4318</name>
</gene>
<keyword evidence="6" id="KW-1185">Reference proteome</keyword>
<evidence type="ECO:0000256" key="1">
    <source>
        <dbReference type="ARBA" id="ARBA00023015"/>
    </source>
</evidence>
<protein>
    <submittedName>
        <fullName evidence="5">LacI family transcriptional regulator</fullName>
    </submittedName>
</protein>
<dbReference type="RefSeq" id="WP_206641565.1">
    <property type="nucleotide sequence ID" value="NZ_SAUN01000001.1"/>
</dbReference>
<evidence type="ECO:0000256" key="3">
    <source>
        <dbReference type="ARBA" id="ARBA00023163"/>
    </source>
</evidence>
<dbReference type="InterPro" id="IPR046335">
    <property type="entry name" value="LacI/GalR-like_sensor"/>
</dbReference>
<dbReference type="SUPFAM" id="SSF53822">
    <property type="entry name" value="Periplasmic binding protein-like I"/>
    <property type="match status" value="1"/>
</dbReference>
<evidence type="ECO:0000313" key="6">
    <source>
        <dbReference type="Proteomes" id="UP000284824"/>
    </source>
</evidence>
<dbReference type="CDD" id="cd01392">
    <property type="entry name" value="HTH_LacI"/>
    <property type="match status" value="1"/>
</dbReference>
<dbReference type="PRINTS" id="PR00036">
    <property type="entry name" value="HTHLACI"/>
</dbReference>
<dbReference type="PANTHER" id="PTHR30146">
    <property type="entry name" value="LACI-RELATED TRANSCRIPTIONAL REPRESSOR"/>
    <property type="match status" value="1"/>
</dbReference>
<keyword evidence="1" id="KW-0805">Transcription regulation</keyword>
<dbReference type="PROSITE" id="PS50932">
    <property type="entry name" value="HTH_LACI_2"/>
    <property type="match status" value="1"/>
</dbReference>
<dbReference type="InterPro" id="IPR028082">
    <property type="entry name" value="Peripla_BP_I"/>
</dbReference>
<reference evidence="5 6" key="1">
    <citation type="submission" date="2019-01" db="EMBL/GenBank/DDBJ databases">
        <title>Sequencing the genomes of 1000 actinobacteria strains.</title>
        <authorList>
            <person name="Klenk H.-P."/>
        </authorList>
    </citation>
    <scope>NUCLEOTIDE SEQUENCE [LARGE SCALE GENOMIC DNA]</scope>
    <source>
        <strain evidence="5 6">DSM 43925</strain>
    </source>
</reference>
<sequence>MRGFSGEAAGMVTIQDVARAAGVSAMTVSHVINDHPHVKTETRARVLQAIADLDYRVNVAARNLRTGRTGTIGLAVPEVDRPYYGQLAAEIITAAARHNLKVAIEQTGASREGELDALALSRNRLYDGLILSTVGLGPADTDLLKVDYPMVILGERIFDGPVDHVAMPNVEGARAATMHLIERGCRRIVLIDGWPGDEVDVSSLRQDGYREALAEAGIPLDPRLLVHIDALTMEQGAAAARRVSESGVEFDGAFCVTDTVAMGALRGFADAGVRVPQDVKVIGFDNIAEGAYIVPSLSSIDPDHALMASTAVRFLVGRLAEKGKKRQVAREFISRFTVVARESTGG</sequence>
<evidence type="ECO:0000259" key="4">
    <source>
        <dbReference type="PROSITE" id="PS50932"/>
    </source>
</evidence>
<organism evidence="5 6">
    <name type="scientific">Nonomuraea polychroma</name>
    <dbReference type="NCBI Taxonomy" id="46176"/>
    <lineage>
        <taxon>Bacteria</taxon>
        <taxon>Bacillati</taxon>
        <taxon>Actinomycetota</taxon>
        <taxon>Actinomycetes</taxon>
        <taxon>Streptosporangiales</taxon>
        <taxon>Streptosporangiaceae</taxon>
        <taxon>Nonomuraea</taxon>
    </lineage>
</organism>
<dbReference type="PANTHER" id="PTHR30146:SF109">
    <property type="entry name" value="HTH-TYPE TRANSCRIPTIONAL REGULATOR GALS"/>
    <property type="match status" value="1"/>
</dbReference>
<dbReference type="InterPro" id="IPR010982">
    <property type="entry name" value="Lambda_DNA-bd_dom_sf"/>
</dbReference>
<dbReference type="GO" id="GO:0000976">
    <property type="term" value="F:transcription cis-regulatory region binding"/>
    <property type="evidence" value="ECO:0007669"/>
    <property type="project" value="TreeGrafter"/>
</dbReference>
<dbReference type="Pfam" id="PF13377">
    <property type="entry name" value="Peripla_BP_3"/>
    <property type="match status" value="1"/>
</dbReference>
<dbReference type="InterPro" id="IPR000843">
    <property type="entry name" value="HTH_LacI"/>
</dbReference>
<proteinExistence type="predicted"/>
<dbReference type="GO" id="GO:0003700">
    <property type="term" value="F:DNA-binding transcription factor activity"/>
    <property type="evidence" value="ECO:0007669"/>
    <property type="project" value="TreeGrafter"/>
</dbReference>
<comment type="caution">
    <text evidence="5">The sequence shown here is derived from an EMBL/GenBank/DDBJ whole genome shotgun (WGS) entry which is preliminary data.</text>
</comment>
<evidence type="ECO:0000313" key="5">
    <source>
        <dbReference type="EMBL" id="RVX41751.1"/>
    </source>
</evidence>
<feature type="domain" description="HTH lacI-type" evidence="4">
    <location>
        <begin position="12"/>
        <end position="66"/>
    </location>
</feature>
<dbReference type="Gene3D" id="3.40.50.2300">
    <property type="match status" value="2"/>
</dbReference>
<accession>A0A438M7Q9</accession>
<dbReference type="AlphaFoldDB" id="A0A438M7Q9"/>
<dbReference type="Proteomes" id="UP000284824">
    <property type="component" value="Unassembled WGS sequence"/>
</dbReference>
<dbReference type="SUPFAM" id="SSF47413">
    <property type="entry name" value="lambda repressor-like DNA-binding domains"/>
    <property type="match status" value="1"/>
</dbReference>
<evidence type="ECO:0000256" key="2">
    <source>
        <dbReference type="ARBA" id="ARBA00023125"/>
    </source>
</evidence>
<dbReference type="CDD" id="cd06267">
    <property type="entry name" value="PBP1_LacI_sugar_binding-like"/>
    <property type="match status" value="1"/>
</dbReference>
<keyword evidence="2" id="KW-0238">DNA-binding</keyword>